<sequence>MFRSSDAADPTDPGASETFSGDTSAVANSDAASSWLGLGHAHVSPASLTTRIPSFAQTGGMTQFPRNPVMEERDFTLPRAVDSSRLSGSAGLEVGPVLSDAGIPQVSARGEIAPAIDTLSRVGDPAWVAPDSLSQTQPETRAFGPQLPEASPRQVAELEEDDEGPDVAAEDAQSERAEAESAVPDEMELDNPAQDSMSEDNLHDPDSEDDGPSDSTTDGQADLLRDTGAQYSSVDGVHLKSPSTEMQLAADAPRPIDLDDESQASAVLRSLMEKGMLGKLLKEVGYRVAEEAETKAKEQRPPANSSAPSDGSRVNKCQDCPKTFVRRCELKKHQKRHARPYACTFAKCDKTFGSKNDWKRHENSQHFQLEIWRCAEKALGATAADQECGKVCHRRESLKSHLERDHGIHDPATLERKLADCRMGRNFESRFWCGFCQKTIEPTGKGGPAHSERFDHIDDHFNGRGVPKADIKDWKHVDTDPLESSSSSPDSGSPARGRRDGSAARGGRPEWVHVPRSGSGFRKRPHSSGREGEASSRAKRAKSGRGGKRDTWWSCCSCKMYWSLALTNKCMDPCNHDHCSACEIFERSSTELRVQVRAPGQDQDTAQEDGLMA</sequence>
<evidence type="ECO:0000313" key="5">
    <source>
        <dbReference type="Proteomes" id="UP000289323"/>
    </source>
</evidence>
<dbReference type="Pfam" id="PF00096">
    <property type="entry name" value="zf-C2H2"/>
    <property type="match status" value="1"/>
</dbReference>
<dbReference type="PANTHER" id="PTHR35391">
    <property type="entry name" value="C2H2-TYPE DOMAIN-CONTAINING PROTEIN-RELATED"/>
    <property type="match status" value="1"/>
</dbReference>
<evidence type="ECO:0000256" key="2">
    <source>
        <dbReference type="SAM" id="MobiDB-lite"/>
    </source>
</evidence>
<feature type="compositionally biased region" description="Low complexity" evidence="2">
    <location>
        <begin position="484"/>
        <end position="495"/>
    </location>
</feature>
<dbReference type="PANTHER" id="PTHR35391:SF3">
    <property type="entry name" value="FINGER DOMAIN PROTEIN, PUTATIVE (AFU_ORTHOLOGUE AFUA_8G04300)-RELATED"/>
    <property type="match status" value="1"/>
</dbReference>
<feature type="compositionally biased region" description="Basic residues" evidence="2">
    <location>
        <begin position="537"/>
        <end position="546"/>
    </location>
</feature>
<keyword evidence="1" id="KW-0862">Zinc</keyword>
<feature type="domain" description="C2H2-type" evidence="3">
    <location>
        <begin position="315"/>
        <end position="342"/>
    </location>
</feature>
<feature type="region of interest" description="Disordered" evidence="2">
    <location>
        <begin position="444"/>
        <end position="549"/>
    </location>
</feature>
<name>A0A446BI12_9PEZI</name>
<feature type="compositionally biased region" description="Basic and acidic residues" evidence="2">
    <location>
        <begin position="497"/>
        <end position="513"/>
    </location>
</feature>
<feature type="region of interest" description="Disordered" evidence="2">
    <location>
        <begin position="127"/>
        <end position="257"/>
    </location>
</feature>
<proteinExistence type="predicted"/>
<keyword evidence="1" id="KW-0479">Metal-binding</keyword>
<dbReference type="AlphaFoldDB" id="A0A446BI12"/>
<feature type="region of interest" description="Disordered" evidence="2">
    <location>
        <begin position="1"/>
        <end position="26"/>
    </location>
</feature>
<dbReference type="SMART" id="SM00355">
    <property type="entry name" value="ZnF_C2H2"/>
    <property type="match status" value="3"/>
</dbReference>
<dbReference type="Proteomes" id="UP000289323">
    <property type="component" value="Unassembled WGS sequence"/>
</dbReference>
<evidence type="ECO:0000256" key="1">
    <source>
        <dbReference type="PROSITE-ProRule" id="PRU00042"/>
    </source>
</evidence>
<feature type="compositionally biased region" description="Basic and acidic residues" evidence="2">
    <location>
        <begin position="450"/>
        <end position="479"/>
    </location>
</feature>
<gene>
    <name evidence="4" type="ORF">TT172_LOCUS4553</name>
</gene>
<dbReference type="Gene3D" id="3.30.160.60">
    <property type="entry name" value="Classic Zinc Finger"/>
    <property type="match status" value="1"/>
</dbReference>
<feature type="region of interest" description="Disordered" evidence="2">
    <location>
        <begin position="292"/>
        <end position="315"/>
    </location>
</feature>
<dbReference type="InterPro" id="IPR036236">
    <property type="entry name" value="Znf_C2H2_sf"/>
</dbReference>
<accession>A0A446BI12</accession>
<protein>
    <submittedName>
        <fullName evidence="4">C348c7ad-80ce-4c24-bb67-f3ab8043a434</fullName>
    </submittedName>
</protein>
<keyword evidence="1" id="KW-0863">Zinc-finger</keyword>
<dbReference type="InterPro" id="IPR013087">
    <property type="entry name" value="Znf_C2H2_type"/>
</dbReference>
<dbReference type="GO" id="GO:0008270">
    <property type="term" value="F:zinc ion binding"/>
    <property type="evidence" value="ECO:0007669"/>
    <property type="project" value="UniProtKB-KW"/>
</dbReference>
<feature type="compositionally biased region" description="Acidic residues" evidence="2">
    <location>
        <begin position="157"/>
        <end position="169"/>
    </location>
</feature>
<feature type="domain" description="C2H2-type" evidence="3">
    <location>
        <begin position="341"/>
        <end position="366"/>
    </location>
</feature>
<evidence type="ECO:0000259" key="3">
    <source>
        <dbReference type="PROSITE" id="PS50157"/>
    </source>
</evidence>
<reference evidence="4 5" key="1">
    <citation type="submission" date="2018-04" db="EMBL/GenBank/DDBJ databases">
        <authorList>
            <person name="Huttner S."/>
            <person name="Dainat J."/>
        </authorList>
    </citation>
    <scope>NUCLEOTIDE SEQUENCE [LARGE SCALE GENOMIC DNA]</scope>
</reference>
<dbReference type="SUPFAM" id="SSF57667">
    <property type="entry name" value="beta-beta-alpha zinc fingers"/>
    <property type="match status" value="1"/>
</dbReference>
<feature type="compositionally biased region" description="Polar residues" evidence="2">
    <location>
        <begin position="17"/>
        <end position="26"/>
    </location>
</feature>
<dbReference type="PROSITE" id="PS00028">
    <property type="entry name" value="ZINC_FINGER_C2H2_1"/>
    <property type="match status" value="2"/>
</dbReference>
<organism evidence="4 5">
    <name type="scientific">Thermothielavioides terrestris</name>
    <dbReference type="NCBI Taxonomy" id="2587410"/>
    <lineage>
        <taxon>Eukaryota</taxon>
        <taxon>Fungi</taxon>
        <taxon>Dikarya</taxon>
        <taxon>Ascomycota</taxon>
        <taxon>Pezizomycotina</taxon>
        <taxon>Sordariomycetes</taxon>
        <taxon>Sordariomycetidae</taxon>
        <taxon>Sordariales</taxon>
        <taxon>Chaetomiaceae</taxon>
        <taxon>Thermothielavioides</taxon>
    </lineage>
</organism>
<dbReference type="EMBL" id="OUUZ01000008">
    <property type="protein sequence ID" value="SPQ22134.1"/>
    <property type="molecule type" value="Genomic_DNA"/>
</dbReference>
<evidence type="ECO:0000313" key="4">
    <source>
        <dbReference type="EMBL" id="SPQ22134.1"/>
    </source>
</evidence>
<dbReference type="PROSITE" id="PS50157">
    <property type="entry name" value="ZINC_FINGER_C2H2_2"/>
    <property type="match status" value="2"/>
</dbReference>